<dbReference type="InterPro" id="IPR029063">
    <property type="entry name" value="SAM-dependent_MTases_sf"/>
</dbReference>
<dbReference type="Proteomes" id="UP000241848">
    <property type="component" value="Unassembled WGS sequence"/>
</dbReference>
<feature type="domain" description="CheR-type methyltransferase" evidence="4">
    <location>
        <begin position="1"/>
        <end position="230"/>
    </location>
</feature>
<dbReference type="PANTHER" id="PTHR24422:SF19">
    <property type="entry name" value="CHEMOTAXIS PROTEIN METHYLTRANSFERASE"/>
    <property type="match status" value="1"/>
</dbReference>
<dbReference type="PANTHER" id="PTHR24422">
    <property type="entry name" value="CHEMOTAXIS PROTEIN METHYLTRANSFERASE"/>
    <property type="match status" value="1"/>
</dbReference>
<dbReference type="Gene3D" id="3.40.50.150">
    <property type="entry name" value="Vaccinia Virus protein VP39"/>
    <property type="match status" value="1"/>
</dbReference>
<evidence type="ECO:0000256" key="1">
    <source>
        <dbReference type="ARBA" id="ARBA00022603"/>
    </source>
</evidence>
<comment type="caution">
    <text evidence="5">The sequence shown here is derived from an EMBL/GenBank/DDBJ whole genome shotgun (WGS) entry which is preliminary data.</text>
</comment>
<protein>
    <submittedName>
        <fullName evidence="5">Chemotaxis protein CheR</fullName>
    </submittedName>
</protein>
<dbReference type="GO" id="GO:0032259">
    <property type="term" value="P:methylation"/>
    <property type="evidence" value="ECO:0007669"/>
    <property type="project" value="UniProtKB-KW"/>
</dbReference>
<evidence type="ECO:0000313" key="6">
    <source>
        <dbReference type="Proteomes" id="UP000241848"/>
    </source>
</evidence>
<evidence type="ECO:0000313" key="5">
    <source>
        <dbReference type="EMBL" id="PSR22810.1"/>
    </source>
</evidence>
<reference evidence="5 6" key="1">
    <citation type="journal article" date="2014" name="BMC Genomics">
        <title>Comparison of environmental and isolate Sulfobacillus genomes reveals diverse carbon, sulfur, nitrogen, and hydrogen metabolisms.</title>
        <authorList>
            <person name="Justice N.B."/>
            <person name="Norman A."/>
            <person name="Brown C.T."/>
            <person name="Singh A."/>
            <person name="Thomas B.C."/>
            <person name="Banfield J.F."/>
        </authorList>
    </citation>
    <scope>NUCLEOTIDE SEQUENCE [LARGE SCALE GENOMIC DNA]</scope>
    <source>
        <strain evidence="5">AMDSBA3</strain>
    </source>
</reference>
<accession>A0A2T2WKQ9</accession>
<keyword evidence="3" id="KW-0949">S-adenosyl-L-methionine</keyword>
<name>A0A2T2WKQ9_9FIRM</name>
<dbReference type="PRINTS" id="PR00996">
    <property type="entry name" value="CHERMTFRASE"/>
</dbReference>
<organism evidence="5 6">
    <name type="scientific">Sulfobacillus acidophilus</name>
    <dbReference type="NCBI Taxonomy" id="53633"/>
    <lineage>
        <taxon>Bacteria</taxon>
        <taxon>Bacillati</taxon>
        <taxon>Bacillota</taxon>
        <taxon>Clostridia</taxon>
        <taxon>Eubacteriales</taxon>
        <taxon>Clostridiales Family XVII. Incertae Sedis</taxon>
        <taxon>Sulfobacillus</taxon>
    </lineage>
</organism>
<evidence type="ECO:0000256" key="3">
    <source>
        <dbReference type="ARBA" id="ARBA00022691"/>
    </source>
</evidence>
<evidence type="ECO:0000256" key="2">
    <source>
        <dbReference type="ARBA" id="ARBA00022679"/>
    </source>
</evidence>
<dbReference type="Pfam" id="PF01739">
    <property type="entry name" value="CheR"/>
    <property type="match status" value="1"/>
</dbReference>
<keyword evidence="2" id="KW-0808">Transferase</keyword>
<proteinExistence type="predicted"/>
<dbReference type="PROSITE" id="PS50123">
    <property type="entry name" value="CHER"/>
    <property type="match status" value="1"/>
</dbReference>
<dbReference type="AlphaFoldDB" id="A0A2T2WKQ9"/>
<evidence type="ECO:0000259" key="4">
    <source>
        <dbReference type="PROSITE" id="PS50123"/>
    </source>
</evidence>
<dbReference type="GO" id="GO:0008757">
    <property type="term" value="F:S-adenosylmethionine-dependent methyltransferase activity"/>
    <property type="evidence" value="ECO:0007669"/>
    <property type="project" value="InterPro"/>
</dbReference>
<dbReference type="SUPFAM" id="SSF53335">
    <property type="entry name" value="S-adenosyl-L-methionine-dependent methyltransferases"/>
    <property type="match status" value="1"/>
</dbReference>
<dbReference type="InterPro" id="IPR022642">
    <property type="entry name" value="CheR_C"/>
</dbReference>
<gene>
    <name evidence="5" type="ORF">C7B45_05445</name>
</gene>
<keyword evidence="1" id="KW-0489">Methyltransferase</keyword>
<dbReference type="InterPro" id="IPR000780">
    <property type="entry name" value="CheR_MeTrfase"/>
</dbReference>
<dbReference type="SMART" id="SM00138">
    <property type="entry name" value="MeTrc"/>
    <property type="match status" value="1"/>
</dbReference>
<dbReference type="EMBL" id="PXYV01000012">
    <property type="protein sequence ID" value="PSR22810.1"/>
    <property type="molecule type" value="Genomic_DNA"/>
</dbReference>
<sequence length="230" mass="26809">MYKRAQLERRLASFLQREGFSNAHAFIVALRQEPSLYRRFHTYLTIHVTDFFRDLPYWMHLKQIIAHHPQKQWSLWSAGCSWGAEPVTAALIFEDLALPYHIKATDSDDIVLEQARQGVYAEDSYQKVPSNYRRFFRLHNDQWRLKPLTHGTISYLRHDLVHQPPPGTFDAVICRNLIIYFEPPARSRALANLQLALRPGGLLFLGATETFLEYHELGFSPLAPSIYQKD</sequence>
<dbReference type="InterPro" id="IPR050903">
    <property type="entry name" value="Bact_Chemotaxis_MeTrfase"/>
</dbReference>